<evidence type="ECO:0000313" key="1">
    <source>
        <dbReference type="EMBL" id="CAG8813524.1"/>
    </source>
</evidence>
<dbReference type="EMBL" id="CAJVQC010075043">
    <property type="protein sequence ID" value="CAG8813524.1"/>
    <property type="molecule type" value="Genomic_DNA"/>
</dbReference>
<feature type="non-terminal residue" evidence="1">
    <location>
        <position position="41"/>
    </location>
</feature>
<evidence type="ECO:0000313" key="2">
    <source>
        <dbReference type="Proteomes" id="UP000789920"/>
    </source>
</evidence>
<feature type="non-terminal residue" evidence="1">
    <location>
        <position position="1"/>
    </location>
</feature>
<reference evidence="1" key="1">
    <citation type="submission" date="2021-06" db="EMBL/GenBank/DDBJ databases">
        <authorList>
            <person name="Kallberg Y."/>
            <person name="Tangrot J."/>
            <person name="Rosling A."/>
        </authorList>
    </citation>
    <scope>NUCLEOTIDE SEQUENCE</scope>
    <source>
        <strain evidence="1">MA461A</strain>
    </source>
</reference>
<gene>
    <name evidence="1" type="ORF">RPERSI_LOCUS23788</name>
</gene>
<sequence>LPPMYKILPSFKTTEEHFRPSRKSKIRIPKGPSAGGSSSPD</sequence>
<protein>
    <submittedName>
        <fullName evidence="1">29349_t:CDS:1</fullName>
    </submittedName>
</protein>
<organism evidence="1 2">
    <name type="scientific">Racocetra persica</name>
    <dbReference type="NCBI Taxonomy" id="160502"/>
    <lineage>
        <taxon>Eukaryota</taxon>
        <taxon>Fungi</taxon>
        <taxon>Fungi incertae sedis</taxon>
        <taxon>Mucoromycota</taxon>
        <taxon>Glomeromycotina</taxon>
        <taxon>Glomeromycetes</taxon>
        <taxon>Diversisporales</taxon>
        <taxon>Gigasporaceae</taxon>
        <taxon>Racocetra</taxon>
    </lineage>
</organism>
<dbReference type="Proteomes" id="UP000789920">
    <property type="component" value="Unassembled WGS sequence"/>
</dbReference>
<accession>A0ACA9RWH6</accession>
<keyword evidence="2" id="KW-1185">Reference proteome</keyword>
<comment type="caution">
    <text evidence="1">The sequence shown here is derived from an EMBL/GenBank/DDBJ whole genome shotgun (WGS) entry which is preliminary data.</text>
</comment>
<name>A0ACA9RWH6_9GLOM</name>
<proteinExistence type="predicted"/>